<dbReference type="EMBL" id="CZQE01000384">
    <property type="protein sequence ID" value="CUS46638.1"/>
    <property type="molecule type" value="Genomic_DNA"/>
</dbReference>
<sequence>MDNLHHSLRTLFSTPFCPNCTTLFDAEQYDHVDERARCSHCGTVYRIPDDHVPDNPDDDIDDVRPDTAHIVQPHEPGYWPAQATGFRLIRLLERYLALTQTCGRLVSVAQTSTERDFFRAEHDRLYRLTCRIARQVARSNGYAILRALSDDSPAYRVVIQNQPIALSGGSCIKETPQFLTLEQLRADAERLAEAEMRATAGATYELYARQFSTACARAINKLDPDLRRYAVKIANDHGYIAGEDERYADFGPGLCSLTGIDEHYCHCGRHP</sequence>
<evidence type="ECO:0000313" key="1">
    <source>
        <dbReference type="EMBL" id="CUS46638.1"/>
    </source>
</evidence>
<organism evidence="1">
    <name type="scientific">hydrothermal vent metagenome</name>
    <dbReference type="NCBI Taxonomy" id="652676"/>
    <lineage>
        <taxon>unclassified sequences</taxon>
        <taxon>metagenomes</taxon>
        <taxon>ecological metagenomes</taxon>
    </lineage>
</organism>
<dbReference type="AlphaFoldDB" id="A0A160TPF8"/>
<gene>
    <name evidence="1" type="ORF">MGWOODY_Smn400</name>
</gene>
<proteinExistence type="predicted"/>
<reference evidence="1" key="1">
    <citation type="submission" date="2015-10" db="EMBL/GenBank/DDBJ databases">
        <authorList>
            <person name="Gilbert D.G."/>
        </authorList>
    </citation>
    <scope>NUCLEOTIDE SEQUENCE</scope>
</reference>
<protein>
    <submittedName>
        <fullName evidence="1">Uncharacterized protein</fullName>
    </submittedName>
</protein>
<accession>A0A160TPF8</accession>
<name>A0A160TPF8_9ZZZZ</name>